<dbReference type="AlphaFoldDB" id="A0AA37HGI8"/>
<comment type="caution">
    <text evidence="1">The sequence shown here is derived from an EMBL/GenBank/DDBJ whole genome shotgun (WGS) entry which is preliminary data.</text>
</comment>
<organism evidence="1 2">
    <name type="scientific">Methylobacterium frigidaeris</name>
    <dbReference type="NCBI Taxonomy" id="2038277"/>
    <lineage>
        <taxon>Bacteria</taxon>
        <taxon>Pseudomonadati</taxon>
        <taxon>Pseudomonadota</taxon>
        <taxon>Alphaproteobacteria</taxon>
        <taxon>Hyphomicrobiales</taxon>
        <taxon>Methylobacteriaceae</taxon>
        <taxon>Methylobacterium</taxon>
    </lineage>
</organism>
<sequence length="118" mass="12783">MSEALIKRIDVEVDTTATVSVSIAVFTKDEIVDELERLTAITSAEAEYLRDGRSIEHLYDPDDLEIDTSPQIDADAWENAVDALRRGDLAEALIQLGRANPDLADLPYLAGRAGLAGA</sequence>
<protein>
    <submittedName>
        <fullName evidence="1">Uncharacterized protein</fullName>
    </submittedName>
</protein>
<accession>A0AA37HGI8</accession>
<dbReference type="Proteomes" id="UP001055286">
    <property type="component" value="Unassembled WGS sequence"/>
</dbReference>
<reference evidence="1" key="2">
    <citation type="submission" date="2021-08" db="EMBL/GenBank/DDBJ databases">
        <authorList>
            <person name="Tani A."/>
            <person name="Ola A."/>
            <person name="Ogura Y."/>
            <person name="Katsura K."/>
            <person name="Hayashi T."/>
        </authorList>
    </citation>
    <scope>NUCLEOTIDE SEQUENCE</scope>
    <source>
        <strain evidence="1">JCM 32048</strain>
    </source>
</reference>
<reference evidence="1" key="1">
    <citation type="journal article" date="2016" name="Front. Microbiol.">
        <title>Genome Sequence of the Piezophilic, Mesophilic Sulfate-Reducing Bacterium Desulfovibrio indicus J2T.</title>
        <authorList>
            <person name="Cao J."/>
            <person name="Maignien L."/>
            <person name="Shao Z."/>
            <person name="Alain K."/>
            <person name="Jebbar M."/>
        </authorList>
    </citation>
    <scope>NUCLEOTIDE SEQUENCE</scope>
    <source>
        <strain evidence="1">JCM 32048</strain>
    </source>
</reference>
<keyword evidence="2" id="KW-1185">Reference proteome</keyword>
<dbReference type="EMBL" id="BPQJ01000035">
    <property type="protein sequence ID" value="GJD65149.1"/>
    <property type="molecule type" value="Genomic_DNA"/>
</dbReference>
<evidence type="ECO:0000313" key="1">
    <source>
        <dbReference type="EMBL" id="GJD65149.1"/>
    </source>
</evidence>
<gene>
    <name evidence="1" type="ORF">MPEAHAMD_5336</name>
</gene>
<evidence type="ECO:0000313" key="2">
    <source>
        <dbReference type="Proteomes" id="UP001055286"/>
    </source>
</evidence>
<proteinExistence type="predicted"/>
<name>A0AA37HGI8_9HYPH</name>